<feature type="compositionally biased region" description="Low complexity" evidence="1">
    <location>
        <begin position="488"/>
        <end position="505"/>
    </location>
</feature>
<dbReference type="EMBL" id="BJHW01000001">
    <property type="protein sequence ID" value="GDY55908.1"/>
    <property type="molecule type" value="Genomic_DNA"/>
</dbReference>
<evidence type="ECO:0000313" key="4">
    <source>
        <dbReference type="Proteomes" id="UP000301309"/>
    </source>
</evidence>
<comment type="caution">
    <text evidence="3">The sequence shown here is derived from an EMBL/GenBank/DDBJ whole genome shotgun (WGS) entry which is preliminary data.</text>
</comment>
<evidence type="ECO:0000313" key="3">
    <source>
        <dbReference type="EMBL" id="GDY55908.1"/>
    </source>
</evidence>
<feature type="region of interest" description="Disordered" evidence="1">
    <location>
        <begin position="1"/>
        <end position="34"/>
    </location>
</feature>
<name>A0A4D4LBQ4_STRVO</name>
<organism evidence="3 4">
    <name type="scientific">Streptomyces violaceusniger</name>
    <dbReference type="NCBI Taxonomy" id="68280"/>
    <lineage>
        <taxon>Bacteria</taxon>
        <taxon>Bacillati</taxon>
        <taxon>Actinomycetota</taxon>
        <taxon>Actinomycetes</taxon>
        <taxon>Kitasatosporales</taxon>
        <taxon>Streptomycetaceae</taxon>
        <taxon>Streptomyces</taxon>
        <taxon>Streptomyces violaceusniger group</taxon>
    </lineage>
</organism>
<feature type="domain" description="DUF3686" evidence="2">
    <location>
        <begin position="50"/>
        <end position="413"/>
    </location>
</feature>
<proteinExistence type="predicted"/>
<dbReference type="AlphaFoldDB" id="A0A4D4LBQ4"/>
<sequence>MNTDGQATAAPRAPGRTSQDAASPAGGPGAGLQDGTYEVLRDRLLGAARELGSRARALDERRVEMFGDGALDLTGTGVLRTAQPTVVCDLVEVGGLLLCGHNTPSTEVADVGDVFTLFHRADEGFRSAAPDALAGLLDDDGFQRDFTELYRYYRSTRLLRLRRTGPCLLAVFRTGERPTDIRVLRWRIAADGTPAYLDAKGERDHLLPPPHDVTWTATTRDDHVLGRHPHIRVADGLYVATVGGTLTVKTEDDTETREGVYAEPVEEPLQSLADAEVEYARAGPLLLLRIRPYNEPAWRHLVFNTRTREVLRLDGVGQACRLLPDGQGIVFPGGYYLATGAVRTFETDTTGLGYERAVQSPGGEDTLFVFHAEADGRVLLLPYNVIRQEAAAPIVAHGWALFDDGALATLTTAPVNRPERIRSSCGPRRTSPRRTPRNGPRAPARSPASAIPSWCAASPAVCRWRGWRMTWRPARPCSRRSEPPRNESPTPATGSPTPSSAHSASRWNRSGPPPPGSPRSSDGSRS</sequence>
<feature type="region of interest" description="Disordered" evidence="1">
    <location>
        <begin position="413"/>
        <end position="450"/>
    </location>
</feature>
<dbReference type="InterPro" id="IPR020958">
    <property type="entry name" value="DUF3686"/>
</dbReference>
<gene>
    <name evidence="3" type="ORF">SVIO_065310</name>
</gene>
<feature type="compositionally biased region" description="Low complexity" evidence="1">
    <location>
        <begin position="437"/>
        <end position="450"/>
    </location>
</feature>
<reference evidence="3 4" key="1">
    <citation type="journal article" date="2020" name="Int. J. Syst. Evol. Microbiol.">
        <title>Reclassification of Streptomyces castelarensis and Streptomyces sporoclivatus as later heterotypic synonyms of Streptomyces antimycoticus.</title>
        <authorList>
            <person name="Komaki H."/>
            <person name="Tamura T."/>
        </authorList>
    </citation>
    <scope>NUCLEOTIDE SEQUENCE [LARGE SCALE GENOMIC DNA]</scope>
    <source>
        <strain evidence="3 4">NBRC 13459</strain>
    </source>
</reference>
<protein>
    <recommendedName>
        <fullName evidence="2">DUF3686 domain-containing protein</fullName>
    </recommendedName>
</protein>
<keyword evidence="4" id="KW-1185">Reference proteome</keyword>
<accession>A0A4D4LBQ4</accession>
<evidence type="ECO:0000259" key="2">
    <source>
        <dbReference type="Pfam" id="PF12458"/>
    </source>
</evidence>
<feature type="region of interest" description="Disordered" evidence="1">
    <location>
        <begin position="474"/>
        <end position="526"/>
    </location>
</feature>
<evidence type="ECO:0000256" key="1">
    <source>
        <dbReference type="SAM" id="MobiDB-lite"/>
    </source>
</evidence>
<dbReference type="Pfam" id="PF12458">
    <property type="entry name" value="DUF3686"/>
    <property type="match status" value="1"/>
</dbReference>
<dbReference type="Proteomes" id="UP000301309">
    <property type="component" value="Unassembled WGS sequence"/>
</dbReference>